<evidence type="ECO:0000313" key="3">
    <source>
        <dbReference type="Proteomes" id="UP001646141"/>
    </source>
</evidence>
<keyword evidence="1" id="KW-0812">Transmembrane</keyword>
<keyword evidence="3" id="KW-1185">Reference proteome</keyword>
<organism evidence="2 3">
    <name type="scientific">Leucobacter chromiireducens subsp. chromiireducens</name>
    <dbReference type="NCBI Taxonomy" id="660067"/>
    <lineage>
        <taxon>Bacteria</taxon>
        <taxon>Bacillati</taxon>
        <taxon>Actinomycetota</taxon>
        <taxon>Actinomycetes</taxon>
        <taxon>Micrococcales</taxon>
        <taxon>Microbacteriaceae</taxon>
        <taxon>Leucobacter</taxon>
    </lineage>
</organism>
<gene>
    <name evidence="2" type="ORF">D3226_10645</name>
</gene>
<name>A0ABS1SQH5_9MICO</name>
<comment type="caution">
    <text evidence="2">The sequence shown here is derived from an EMBL/GenBank/DDBJ whole genome shotgun (WGS) entry which is preliminary data.</text>
</comment>
<keyword evidence="1" id="KW-0472">Membrane</keyword>
<proteinExistence type="predicted"/>
<dbReference type="RefSeq" id="WP_202382507.1">
    <property type="nucleotide sequence ID" value="NZ_BAAAMA010000001.1"/>
</dbReference>
<sequence>MSAAPPRERGPRRSFGRTLGTTLSVGGEILGIGAQIVLIWLGWLLLWGPEDGFDLGAMLTWCLVATLYLSLTIFALNILVRVGDPNPAATRVLVGHPLTRALSTLISLGASAVGLSVAVDLITSIGQDQHEPVSEFIAVWAMLLSWAMFNWGYARVYFSRYHRAASPPLEFPGTPDPRLVDFVYLAFTNATTFAVSDVKVVDSRMRWTIVWHTTLAFFFNALIIVLTMNVIANGKLFAQLFA</sequence>
<evidence type="ECO:0000256" key="1">
    <source>
        <dbReference type="SAM" id="Phobius"/>
    </source>
</evidence>
<feature type="transmembrane region" description="Helical" evidence="1">
    <location>
        <begin position="21"/>
        <end position="46"/>
    </location>
</feature>
<protein>
    <submittedName>
        <fullName evidence="2">DUF1345 domain-containing protein</fullName>
    </submittedName>
</protein>
<feature type="transmembrane region" description="Helical" evidence="1">
    <location>
        <begin position="209"/>
        <end position="232"/>
    </location>
</feature>
<feature type="transmembrane region" description="Helical" evidence="1">
    <location>
        <begin position="101"/>
        <end position="125"/>
    </location>
</feature>
<dbReference type="EMBL" id="QYAD01000003">
    <property type="protein sequence ID" value="MBL3690412.1"/>
    <property type="molecule type" value="Genomic_DNA"/>
</dbReference>
<dbReference type="Proteomes" id="UP001646141">
    <property type="component" value="Unassembled WGS sequence"/>
</dbReference>
<keyword evidence="1" id="KW-1133">Transmembrane helix</keyword>
<feature type="transmembrane region" description="Helical" evidence="1">
    <location>
        <begin position="58"/>
        <end position="80"/>
    </location>
</feature>
<dbReference type="Pfam" id="PF07077">
    <property type="entry name" value="DUF1345"/>
    <property type="match status" value="1"/>
</dbReference>
<dbReference type="InterPro" id="IPR009781">
    <property type="entry name" value="DUF1345"/>
</dbReference>
<evidence type="ECO:0000313" key="2">
    <source>
        <dbReference type="EMBL" id="MBL3690412.1"/>
    </source>
</evidence>
<accession>A0ABS1SQH5</accession>
<feature type="transmembrane region" description="Helical" evidence="1">
    <location>
        <begin position="137"/>
        <end position="158"/>
    </location>
</feature>
<reference evidence="2 3" key="1">
    <citation type="submission" date="2018-09" db="EMBL/GenBank/DDBJ databases">
        <title>Comparative genomics of Leucobacter spp.</title>
        <authorList>
            <person name="Reis A.C."/>
            <person name="Kolvenbach B.A."/>
            <person name="Corvini P.F.X."/>
            <person name="Nunes O.C."/>
        </authorList>
    </citation>
    <scope>NUCLEOTIDE SEQUENCE [LARGE SCALE GENOMIC DNA]</scope>
    <source>
        <strain evidence="2 3">L-1</strain>
    </source>
</reference>